<dbReference type="EMBL" id="SMNA01000020">
    <property type="protein sequence ID" value="TDE88184.1"/>
    <property type="molecule type" value="Genomic_DNA"/>
</dbReference>
<name>A0ABY2DWV6_9MICO</name>
<keyword evidence="2" id="KW-1185">Reference proteome</keyword>
<protein>
    <recommendedName>
        <fullName evidence="3">Integral membrane protein</fullName>
    </recommendedName>
</protein>
<proteinExistence type="predicted"/>
<comment type="caution">
    <text evidence="1">The sequence shown here is derived from an EMBL/GenBank/DDBJ whole genome shotgun (WGS) entry which is preliminary data.</text>
</comment>
<dbReference type="InterPro" id="IPR049978">
    <property type="entry name" value="SCO6880-like"/>
</dbReference>
<organism evidence="1 2">
    <name type="scientific">Occultella glacieicola</name>
    <dbReference type="NCBI Taxonomy" id="2518684"/>
    <lineage>
        <taxon>Bacteria</taxon>
        <taxon>Bacillati</taxon>
        <taxon>Actinomycetota</taxon>
        <taxon>Actinomycetes</taxon>
        <taxon>Micrococcales</taxon>
        <taxon>Ruaniaceae</taxon>
        <taxon>Occultella</taxon>
    </lineage>
</organism>
<evidence type="ECO:0008006" key="3">
    <source>
        <dbReference type="Google" id="ProtNLM"/>
    </source>
</evidence>
<gene>
    <name evidence="1" type="ORF">EXU48_23815</name>
</gene>
<sequence length="478" mass="50753">MLATFVLFGGLIAIIVAMMVGGWQVALPLGAAVLLAVIVLAFRDRHGMSPAQRLAVRLGWWRTRRLGSHLYRSGPLGRVPWGTAQLPGLAAASRLSEHTDSYGRPFGLLYVPATGHYTIVISTEPDGAALVDTGDVDQWVAQWGVWLAALGDEPGLVGASVTVESAPDSGYRLRHEVSSNLDPNAPAIAQAMLREVAETWPLGSATIRAWVALTFTASPRPGGRRRSADDMGRELAARVPGLTQLLSATGAGICRPVSAKSLCEVVRVAYDPPAERLLDQARDAGEEHDLRWSDVGPSAAQAGWDYYRHDGSVSVSWSMTSAPRGVVQSSVLARLIGPHAGIARKRVTMLYRPVDPGTAARLVEADKRNADVRASGARPSARAAVDKRIADIVAVEEAAGAGLVNFGMILTATVEDGPELETRIQDAKAAIDNLTATARLTLRPVYGSQDSAFAAALPLGLILPAHLSMPTFVREAAR</sequence>
<evidence type="ECO:0000313" key="2">
    <source>
        <dbReference type="Proteomes" id="UP000504882"/>
    </source>
</evidence>
<accession>A0ABY2DWV6</accession>
<evidence type="ECO:0000313" key="1">
    <source>
        <dbReference type="EMBL" id="TDE88184.1"/>
    </source>
</evidence>
<dbReference type="NCBIfam" id="NF042935">
    <property type="entry name" value="SCO6880_fam"/>
    <property type="match status" value="1"/>
</dbReference>
<reference evidence="1 2" key="1">
    <citation type="submission" date="2019-03" db="EMBL/GenBank/DDBJ databases">
        <title>Genomic features of bacteria from cold environments.</title>
        <authorList>
            <person name="Shen L."/>
        </authorList>
    </citation>
    <scope>NUCLEOTIDE SEQUENCE [LARGE SCALE GENOMIC DNA]</scope>
    <source>
        <strain evidence="2">T3246-1</strain>
    </source>
</reference>
<dbReference type="Proteomes" id="UP000504882">
    <property type="component" value="Unassembled WGS sequence"/>
</dbReference>